<dbReference type="Proteomes" id="UP000239430">
    <property type="component" value="Unassembled WGS sequence"/>
</dbReference>
<evidence type="ECO:0000313" key="4">
    <source>
        <dbReference type="Proteomes" id="UP000239430"/>
    </source>
</evidence>
<dbReference type="Gene3D" id="2.60.120.10">
    <property type="entry name" value="Jelly Rolls"/>
    <property type="match status" value="1"/>
</dbReference>
<dbReference type="GO" id="GO:0046872">
    <property type="term" value="F:metal ion binding"/>
    <property type="evidence" value="ECO:0007669"/>
    <property type="project" value="UniProtKB-KW"/>
</dbReference>
<organism evidence="3 4">
    <name type="scientific">Neomoorella stamsii</name>
    <dbReference type="NCBI Taxonomy" id="1266720"/>
    <lineage>
        <taxon>Bacteria</taxon>
        <taxon>Bacillati</taxon>
        <taxon>Bacillota</taxon>
        <taxon>Clostridia</taxon>
        <taxon>Neomoorellales</taxon>
        <taxon>Neomoorellaceae</taxon>
        <taxon>Neomoorella</taxon>
    </lineage>
</organism>
<gene>
    <name evidence="3" type="ORF">MOST_06130</name>
</gene>
<dbReference type="Pfam" id="PF07883">
    <property type="entry name" value="Cupin_2"/>
    <property type="match status" value="1"/>
</dbReference>
<dbReference type="PANTHER" id="PTHR35848">
    <property type="entry name" value="OXALATE-BINDING PROTEIN"/>
    <property type="match status" value="1"/>
</dbReference>
<keyword evidence="4" id="KW-1185">Reference proteome</keyword>
<proteinExistence type="predicted"/>
<dbReference type="InterPro" id="IPR014710">
    <property type="entry name" value="RmlC-like_jellyroll"/>
</dbReference>
<reference evidence="3 4" key="1">
    <citation type="submission" date="2018-03" db="EMBL/GenBank/DDBJ databases">
        <title>Genome sequence of Moorella stamsii DSM 26217.</title>
        <authorList>
            <person name="Poehlein A."/>
            <person name="Daniel R."/>
        </authorList>
    </citation>
    <scope>NUCLEOTIDE SEQUENCE [LARGE SCALE GENOMIC DNA]</scope>
    <source>
        <strain evidence="4">DSM 26217</strain>
    </source>
</reference>
<dbReference type="EMBL" id="PVXL01000021">
    <property type="protein sequence ID" value="PRR76445.1"/>
    <property type="molecule type" value="Genomic_DNA"/>
</dbReference>
<dbReference type="SUPFAM" id="SSF51182">
    <property type="entry name" value="RmlC-like cupins"/>
    <property type="match status" value="1"/>
</dbReference>
<name>A0A9X7J519_9FIRM</name>
<sequence>MQYVVNVQGKNPDEDPRSLRARVANRDKAVLRDTYILIECEKGPSQSLKMGYTVIYPTGTTTGHSHDEEEVYFVISGEGIMQVGNDKYEIRPGDALYVPPGEFHTTYQKGNIPLTVVWVTGKVVKEARD</sequence>
<dbReference type="InterPro" id="IPR013096">
    <property type="entry name" value="Cupin_2"/>
</dbReference>
<dbReference type="PANTHER" id="PTHR35848:SF6">
    <property type="entry name" value="CUPIN TYPE-2 DOMAIN-CONTAINING PROTEIN"/>
    <property type="match status" value="1"/>
</dbReference>
<protein>
    <submittedName>
        <fullName evidence="3">Cupin domain protein</fullName>
    </submittedName>
</protein>
<dbReference type="RefSeq" id="WP_054936211.1">
    <property type="nucleotide sequence ID" value="NZ_PVXL01000021.1"/>
</dbReference>
<dbReference type="InterPro" id="IPR011051">
    <property type="entry name" value="RmlC_Cupin_sf"/>
</dbReference>
<keyword evidence="1" id="KW-0479">Metal-binding</keyword>
<evidence type="ECO:0000259" key="2">
    <source>
        <dbReference type="Pfam" id="PF07883"/>
    </source>
</evidence>
<comment type="caution">
    <text evidence="3">The sequence shown here is derived from an EMBL/GenBank/DDBJ whole genome shotgun (WGS) entry which is preliminary data.</text>
</comment>
<dbReference type="InterPro" id="IPR051610">
    <property type="entry name" value="GPI/OXD"/>
</dbReference>
<evidence type="ECO:0000256" key="1">
    <source>
        <dbReference type="ARBA" id="ARBA00022723"/>
    </source>
</evidence>
<evidence type="ECO:0000313" key="3">
    <source>
        <dbReference type="EMBL" id="PRR76445.1"/>
    </source>
</evidence>
<dbReference type="AlphaFoldDB" id="A0A9X7J519"/>
<accession>A0A9X7J519</accession>
<feature type="domain" description="Cupin type-2" evidence="2">
    <location>
        <begin position="54"/>
        <end position="119"/>
    </location>
</feature>